<feature type="transmembrane region" description="Helical" evidence="1">
    <location>
        <begin position="276"/>
        <end position="296"/>
    </location>
</feature>
<accession>A0A8H4QI31</accession>
<feature type="domain" description="DUF6533" evidence="2">
    <location>
        <begin position="20"/>
        <end position="64"/>
    </location>
</feature>
<dbReference type="AlphaFoldDB" id="A0A8H4QI31"/>
<sequence length="333" mass="37245">MASLLQELYTEMKFLQRANYSFVSAVTVAALDIVSNFPEEVQHIWRAKWSLPKVLYILVRYYGLAYLIFQGYVNLSFNVPLNVHVGVLSDTTLTPSLTSNNSCKGYFWFWILFGDIMFTAFVNAVFTVRTYALYGKNKKVLAFFILLCSVEYGVEFYTSFETASGAVRTAFDVPPGVPLPGCLTTASPIKLNMTLLSWVTNLVINSAFFVASLVKFIHWSRDNAELRRIGTVLTGRGRQPALITIVMRDGTVYYFLTVLVVIINMCATITQGGRWYPFTSSWLIVAYSFAGSHIILNLRGSANKDVVQSGSESSVSDISLGVLRPVRPPRYSV</sequence>
<feature type="transmembrane region" description="Helical" evidence="1">
    <location>
        <begin position="107"/>
        <end position="128"/>
    </location>
</feature>
<name>A0A8H4QI31_9AGAR</name>
<evidence type="ECO:0000313" key="3">
    <source>
        <dbReference type="EMBL" id="KAF4611492.1"/>
    </source>
</evidence>
<proteinExistence type="predicted"/>
<keyword evidence="1" id="KW-1133">Transmembrane helix</keyword>
<protein>
    <recommendedName>
        <fullName evidence="2">DUF6533 domain-containing protein</fullName>
    </recommendedName>
</protein>
<keyword evidence="1" id="KW-0812">Transmembrane</keyword>
<dbReference type="EMBL" id="JAACJL010000057">
    <property type="protein sequence ID" value="KAF4611492.1"/>
    <property type="molecule type" value="Genomic_DNA"/>
</dbReference>
<feature type="transmembrane region" description="Helical" evidence="1">
    <location>
        <begin position="195"/>
        <end position="218"/>
    </location>
</feature>
<keyword evidence="1" id="KW-0472">Membrane</keyword>
<reference evidence="3 4" key="1">
    <citation type="submission" date="2019-12" db="EMBL/GenBank/DDBJ databases">
        <authorList>
            <person name="Floudas D."/>
            <person name="Bentzer J."/>
            <person name="Ahren D."/>
            <person name="Johansson T."/>
            <person name="Persson P."/>
            <person name="Tunlid A."/>
        </authorList>
    </citation>
    <scope>NUCLEOTIDE SEQUENCE [LARGE SCALE GENOMIC DNA]</scope>
    <source>
        <strain evidence="3 4">CBS 102.39</strain>
    </source>
</reference>
<comment type="caution">
    <text evidence="3">The sequence shown here is derived from an EMBL/GenBank/DDBJ whole genome shotgun (WGS) entry which is preliminary data.</text>
</comment>
<evidence type="ECO:0000259" key="2">
    <source>
        <dbReference type="Pfam" id="PF20151"/>
    </source>
</evidence>
<evidence type="ECO:0000313" key="4">
    <source>
        <dbReference type="Proteomes" id="UP000521872"/>
    </source>
</evidence>
<feature type="transmembrane region" description="Helical" evidence="1">
    <location>
        <begin position="54"/>
        <end position="73"/>
    </location>
</feature>
<dbReference type="Pfam" id="PF20151">
    <property type="entry name" value="DUF6533"/>
    <property type="match status" value="1"/>
</dbReference>
<dbReference type="Proteomes" id="UP000521872">
    <property type="component" value="Unassembled WGS sequence"/>
</dbReference>
<evidence type="ECO:0000256" key="1">
    <source>
        <dbReference type="SAM" id="Phobius"/>
    </source>
</evidence>
<feature type="transmembrane region" description="Helical" evidence="1">
    <location>
        <begin position="252"/>
        <end position="270"/>
    </location>
</feature>
<keyword evidence="4" id="KW-1185">Reference proteome</keyword>
<dbReference type="InterPro" id="IPR045340">
    <property type="entry name" value="DUF6533"/>
</dbReference>
<feature type="transmembrane region" description="Helical" evidence="1">
    <location>
        <begin position="140"/>
        <end position="160"/>
    </location>
</feature>
<organism evidence="3 4">
    <name type="scientific">Agrocybe pediades</name>
    <dbReference type="NCBI Taxonomy" id="84607"/>
    <lineage>
        <taxon>Eukaryota</taxon>
        <taxon>Fungi</taxon>
        <taxon>Dikarya</taxon>
        <taxon>Basidiomycota</taxon>
        <taxon>Agaricomycotina</taxon>
        <taxon>Agaricomycetes</taxon>
        <taxon>Agaricomycetidae</taxon>
        <taxon>Agaricales</taxon>
        <taxon>Agaricineae</taxon>
        <taxon>Strophariaceae</taxon>
        <taxon>Agrocybe</taxon>
    </lineage>
</organism>
<gene>
    <name evidence="3" type="ORF">D9613_003664</name>
</gene>